<dbReference type="Gene3D" id="3.10.50.40">
    <property type="match status" value="2"/>
</dbReference>
<dbReference type="SUPFAM" id="SSF54534">
    <property type="entry name" value="FKBP-like"/>
    <property type="match status" value="1"/>
</dbReference>
<comment type="subcellular location">
    <subcellularLocation>
        <location evidence="1">Cell inner membrane</location>
        <topology evidence="1">Single-pass type II membrane protein</topology>
        <orientation evidence="1">Periplasmic side</orientation>
    </subcellularLocation>
</comment>
<evidence type="ECO:0000256" key="9">
    <source>
        <dbReference type="ARBA" id="ARBA00040743"/>
    </source>
</evidence>
<evidence type="ECO:0000313" key="14">
    <source>
        <dbReference type="Proteomes" id="UP001501436"/>
    </source>
</evidence>
<keyword evidence="2" id="KW-1003">Cell membrane</keyword>
<sequence length="703" mass="76091">MGIMSFLREKMGVILVIVIGLALFAFVAGEVIHFGGSFFRGDANTIGVVADEKISVQEFNQRVEQNTEQYKQQSGQTSVSPQILGYVQENTWNQMISRSIITSQIAKLNITVGESETKSLISGNNPSPQIVQMFGNPQTGQLDRAQLNNVLSSVNAAKDGDPMKKQWQDFVAQIIESKKAEKYVALVTNGLYVNSLEATDDYEAKNKLANFQYVALDYASIPDNKVTVTDADYQEYYDAHKKLFVNKQELRSFKYVAVNGAASKEDSAAVKTQTEKLAQDFKASNNDSLFVQLNSDTKTPIVYRKKGQLDPALDSVMFSAAKGYVYGPYLSNGSYNIAKLIDSRVGPDSVKASHILISAQSAGGEEKAAAKIDSLKKLIQGGRSFDELAKLFSDDKQSGEKGGSLGTFGRGAMVPAFDEAVFNGSKGELKVVTTQFGVHLIRIEDQKGSAKVVKVAIVNKPIQPSEKTRSTAYSKAQTFLASVNNGDFDAEAKKEKLTVQQGTDVTGIAAGIPGLDNARDLVRWIFKSEVGDVSEQVFTAGDQYVVAQVSQVKPEGQLPLEAVKASILPVVRNKVKAKQLIEKMQGAVNGASSINQVAQKVGGKVTPAQNIVLANPVIPGVGVEYSVIGSVFGSQPKKVSKPVEGTSGVYAFVVDGFVKPAPLSNLVKQKQQLAQMALQRSQGQLFEALQDKANVKDYRAKFL</sequence>
<evidence type="ECO:0000256" key="8">
    <source>
        <dbReference type="ARBA" id="ARBA00038408"/>
    </source>
</evidence>
<dbReference type="RefSeq" id="WP_345328984.1">
    <property type="nucleotide sequence ID" value="NZ_BAABJI010000001.1"/>
</dbReference>
<dbReference type="PROSITE" id="PS01096">
    <property type="entry name" value="PPIC_PPIASE_1"/>
    <property type="match status" value="1"/>
</dbReference>
<proteinExistence type="inferred from homology"/>
<dbReference type="PROSITE" id="PS50198">
    <property type="entry name" value="PPIC_PPIASE_2"/>
    <property type="match status" value="1"/>
</dbReference>
<evidence type="ECO:0000256" key="5">
    <source>
        <dbReference type="ARBA" id="ARBA00022989"/>
    </source>
</evidence>
<dbReference type="InterPro" id="IPR052029">
    <property type="entry name" value="PpiD_chaperone"/>
</dbReference>
<dbReference type="SUPFAM" id="SSF109998">
    <property type="entry name" value="Triger factor/SurA peptide-binding domain-like"/>
    <property type="match status" value="1"/>
</dbReference>
<keyword evidence="4" id="KW-0812">Transmembrane</keyword>
<evidence type="ECO:0000256" key="11">
    <source>
        <dbReference type="PROSITE-ProRule" id="PRU00278"/>
    </source>
</evidence>
<organism evidence="13 14">
    <name type="scientific">Mucilaginibacter defluvii</name>
    <dbReference type="NCBI Taxonomy" id="1196019"/>
    <lineage>
        <taxon>Bacteria</taxon>
        <taxon>Pseudomonadati</taxon>
        <taxon>Bacteroidota</taxon>
        <taxon>Sphingobacteriia</taxon>
        <taxon>Sphingobacteriales</taxon>
        <taxon>Sphingobacteriaceae</taxon>
        <taxon>Mucilaginibacter</taxon>
    </lineage>
</organism>
<dbReference type="EMBL" id="BAABJI010000001">
    <property type="protein sequence ID" value="GAA4903184.1"/>
    <property type="molecule type" value="Genomic_DNA"/>
</dbReference>
<name>A0ABP9FIH8_9SPHI</name>
<evidence type="ECO:0000256" key="4">
    <source>
        <dbReference type="ARBA" id="ARBA00022692"/>
    </source>
</evidence>
<dbReference type="InterPro" id="IPR000297">
    <property type="entry name" value="PPIase_PpiC"/>
</dbReference>
<evidence type="ECO:0000259" key="12">
    <source>
        <dbReference type="PROSITE" id="PS50198"/>
    </source>
</evidence>
<evidence type="ECO:0000256" key="6">
    <source>
        <dbReference type="ARBA" id="ARBA00023136"/>
    </source>
</evidence>
<dbReference type="Pfam" id="PF13616">
    <property type="entry name" value="Rotamase_3"/>
    <property type="match status" value="1"/>
</dbReference>
<evidence type="ECO:0000313" key="13">
    <source>
        <dbReference type="EMBL" id="GAA4903184.1"/>
    </source>
</evidence>
<evidence type="ECO:0000256" key="3">
    <source>
        <dbReference type="ARBA" id="ARBA00022519"/>
    </source>
</evidence>
<dbReference type="PANTHER" id="PTHR47529">
    <property type="entry name" value="PEPTIDYL-PROLYL CIS-TRANS ISOMERASE D"/>
    <property type="match status" value="1"/>
</dbReference>
<keyword evidence="11" id="KW-0697">Rotamase</keyword>
<dbReference type="Proteomes" id="UP001501436">
    <property type="component" value="Unassembled WGS sequence"/>
</dbReference>
<keyword evidence="14" id="KW-1185">Reference proteome</keyword>
<comment type="similarity">
    <text evidence="8">Belongs to the PpiD chaperone family.</text>
</comment>
<evidence type="ECO:0000256" key="1">
    <source>
        <dbReference type="ARBA" id="ARBA00004382"/>
    </source>
</evidence>
<gene>
    <name evidence="13" type="ORF">GCM10023313_02100</name>
</gene>
<evidence type="ECO:0000256" key="7">
    <source>
        <dbReference type="ARBA" id="ARBA00023186"/>
    </source>
</evidence>
<evidence type="ECO:0000256" key="10">
    <source>
        <dbReference type="ARBA" id="ARBA00042775"/>
    </source>
</evidence>
<keyword evidence="11" id="KW-0413">Isomerase</keyword>
<dbReference type="InterPro" id="IPR023058">
    <property type="entry name" value="PPIase_PpiC_CS"/>
</dbReference>
<protein>
    <recommendedName>
        <fullName evidence="9">Periplasmic chaperone PpiD</fullName>
    </recommendedName>
    <alternativeName>
        <fullName evidence="10">Periplasmic folding chaperone</fullName>
    </alternativeName>
</protein>
<feature type="domain" description="PpiC" evidence="12">
    <location>
        <begin position="347"/>
        <end position="445"/>
    </location>
</feature>
<dbReference type="InterPro" id="IPR027304">
    <property type="entry name" value="Trigger_fact/SurA_dom_sf"/>
</dbReference>
<keyword evidence="5" id="KW-1133">Transmembrane helix</keyword>
<accession>A0ABP9FIH8</accession>
<dbReference type="InterPro" id="IPR046357">
    <property type="entry name" value="PPIase_dom_sf"/>
</dbReference>
<keyword evidence="3" id="KW-0997">Cell inner membrane</keyword>
<keyword evidence="6" id="KW-0472">Membrane</keyword>
<keyword evidence="7" id="KW-0143">Chaperone</keyword>
<dbReference type="Pfam" id="PF13623">
    <property type="entry name" value="SurA_N_2"/>
    <property type="match status" value="1"/>
</dbReference>
<reference evidence="14" key="1">
    <citation type="journal article" date="2019" name="Int. J. Syst. Evol. Microbiol.">
        <title>The Global Catalogue of Microorganisms (GCM) 10K type strain sequencing project: providing services to taxonomists for standard genome sequencing and annotation.</title>
        <authorList>
            <consortium name="The Broad Institute Genomics Platform"/>
            <consortium name="The Broad Institute Genome Sequencing Center for Infectious Disease"/>
            <person name="Wu L."/>
            <person name="Ma J."/>
        </authorList>
    </citation>
    <scope>NUCLEOTIDE SEQUENCE [LARGE SCALE GENOMIC DNA]</scope>
    <source>
        <strain evidence="14">JCM 18283</strain>
    </source>
</reference>
<evidence type="ECO:0000256" key="2">
    <source>
        <dbReference type="ARBA" id="ARBA00022475"/>
    </source>
</evidence>
<dbReference type="PANTHER" id="PTHR47529:SF1">
    <property type="entry name" value="PERIPLASMIC CHAPERONE PPID"/>
    <property type="match status" value="1"/>
</dbReference>
<comment type="caution">
    <text evidence="13">The sequence shown here is derived from an EMBL/GenBank/DDBJ whole genome shotgun (WGS) entry which is preliminary data.</text>
</comment>